<dbReference type="EMBL" id="CALNXI010003080">
    <property type="protein sequence ID" value="CAH3192080.1"/>
    <property type="molecule type" value="Genomic_DNA"/>
</dbReference>
<dbReference type="CDD" id="cd09864">
    <property type="entry name" value="PIN_Fcf1-like"/>
    <property type="match status" value="1"/>
</dbReference>
<dbReference type="InterPro" id="IPR052394">
    <property type="entry name" value="LRR-containing"/>
</dbReference>
<reference evidence="3 4" key="1">
    <citation type="submission" date="2022-05" db="EMBL/GenBank/DDBJ databases">
        <authorList>
            <consortium name="Genoscope - CEA"/>
            <person name="William W."/>
        </authorList>
    </citation>
    <scope>NUCLEOTIDE SEQUENCE [LARGE SCALE GENOMIC DNA]</scope>
</reference>
<dbReference type="SUPFAM" id="SSF52047">
    <property type="entry name" value="RNI-like"/>
    <property type="match status" value="1"/>
</dbReference>
<evidence type="ECO:0000313" key="3">
    <source>
        <dbReference type="EMBL" id="CAH3192080.1"/>
    </source>
</evidence>
<organism evidence="3 4">
    <name type="scientific">Porites evermanni</name>
    <dbReference type="NCBI Taxonomy" id="104178"/>
    <lineage>
        <taxon>Eukaryota</taxon>
        <taxon>Metazoa</taxon>
        <taxon>Cnidaria</taxon>
        <taxon>Anthozoa</taxon>
        <taxon>Hexacorallia</taxon>
        <taxon>Scleractinia</taxon>
        <taxon>Fungiina</taxon>
        <taxon>Poritidae</taxon>
        <taxon>Porites</taxon>
    </lineage>
</organism>
<keyword evidence="4" id="KW-1185">Reference proteome</keyword>
<feature type="non-terminal residue" evidence="3">
    <location>
        <position position="1"/>
    </location>
</feature>
<dbReference type="PANTHER" id="PTHR24114">
    <property type="entry name" value="LEUCINE RICH REPEAT FAMILY PROTEIN"/>
    <property type="match status" value="1"/>
</dbReference>
<gene>
    <name evidence="3" type="ORF">PEVE_00023211</name>
</gene>
<proteinExistence type="inferred from homology"/>
<dbReference type="SMART" id="SM00368">
    <property type="entry name" value="LRR_RI"/>
    <property type="match status" value="8"/>
</dbReference>
<dbReference type="InterPro" id="IPR001611">
    <property type="entry name" value="Leu-rich_rpt"/>
</dbReference>
<dbReference type="SUPFAM" id="SSF88723">
    <property type="entry name" value="PIN domain-like"/>
    <property type="match status" value="1"/>
</dbReference>
<evidence type="ECO:0000313" key="4">
    <source>
        <dbReference type="Proteomes" id="UP001159427"/>
    </source>
</evidence>
<name>A0ABN8SME9_9CNID</name>
<dbReference type="InterPro" id="IPR002716">
    <property type="entry name" value="PIN_dom"/>
</dbReference>
<dbReference type="InterPro" id="IPR032675">
    <property type="entry name" value="LRR_dom_sf"/>
</dbReference>
<dbReference type="SMART" id="SM00670">
    <property type="entry name" value="PINc"/>
    <property type="match status" value="1"/>
</dbReference>
<dbReference type="InterPro" id="IPR006984">
    <property type="entry name" value="Fcf1/UTP23"/>
</dbReference>
<dbReference type="Gene3D" id="3.80.10.10">
    <property type="entry name" value="Ribonuclease Inhibitor"/>
    <property type="match status" value="1"/>
</dbReference>
<evidence type="ECO:0000259" key="2">
    <source>
        <dbReference type="SMART" id="SM00670"/>
    </source>
</evidence>
<dbReference type="Pfam" id="PF04900">
    <property type="entry name" value="Fcf1"/>
    <property type="match status" value="1"/>
</dbReference>
<accession>A0ABN8SME9</accession>
<feature type="domain" description="PIN" evidence="2">
    <location>
        <begin position="75"/>
        <end position="174"/>
    </location>
</feature>
<evidence type="ECO:0000256" key="1">
    <source>
        <dbReference type="ARBA" id="ARBA00024026"/>
    </source>
</evidence>
<sequence length="735" mass="82536">VVRLTDHLITQGKAKKTRKFAAVKRMISPKDIRIKKIQEKEVAKKKKDEEKEIRHVEQSSSALFFQYNTQLGPPFYVLVDTNFINFSIKNKLDIVKSMMDCLYAKCIPCITDCVMAELEKLGSKYRVALRMAKDPSFDRLPCMHKGTYADDCIVNRIQQHKCYIVATCDRDLKRRIRKVPGVPIMYISQHRYTIERMPDAYGGNNLWYNLMPFIIKCQQKLIRGNITAYEFLPRQQKSSKNCAKIMSSVGLKSISEFPIDSLRDSDQYSLKGDVLLEESEDKGAMPNESIGGFFIKHGTFIGTETDPVISHGVDVSDSDYDTDLETEEKAEKYDATGRKLYMAACKCLNITPVSFFLRNIQEKKLNFKHRLLGPKGGRAIAAALEQNTTLTSLNLHDNYLEGDGGAAIAAMLKENCYITELDVSSNHLGARGCQWMCDMLQNNVTLLKINLSDNNFDDKDTVFLLDALKGNDKLTWMNLSCNKFSEKSGDNLGLGISSNDSLEHLDLSWNHIRRQGAIEIANGLRTNCTLKTFNLSYNGFSNDGAVALGEAVRANNTLLELDISNNRITTQGAMCIAKGLEGNNTLEILKVGSNPIGTEGAKAILSAAKNFADSALTELHLKDIYLDESFDQLLGEVRQVKPDIQIRANLRPGVKDPLSVVKSFVSNNQDQWVEFCQEYNDCKGAMKISRTDFVKCLKRADITFGIEQTARLLAGLDPKKEGSINYKYVTFELIS</sequence>
<comment type="similarity">
    <text evidence="1">Belongs to the UTP23/FCF1 family. FCF1 subfamily.</text>
</comment>
<dbReference type="InterPro" id="IPR037503">
    <property type="entry name" value="Fcf1_PIN"/>
</dbReference>
<dbReference type="Gene3D" id="3.40.50.1010">
    <property type="entry name" value="5'-nuclease"/>
    <property type="match status" value="1"/>
</dbReference>
<dbReference type="PANTHER" id="PTHR24114:SF50">
    <property type="entry name" value="RNI-LIKE PROTEIN"/>
    <property type="match status" value="1"/>
</dbReference>
<dbReference type="Proteomes" id="UP001159427">
    <property type="component" value="Unassembled WGS sequence"/>
</dbReference>
<dbReference type="InterPro" id="IPR029060">
    <property type="entry name" value="PIN-like_dom_sf"/>
</dbReference>
<protein>
    <recommendedName>
        <fullName evidence="2">PIN domain-containing protein</fullName>
    </recommendedName>
</protein>
<dbReference type="Pfam" id="PF13516">
    <property type="entry name" value="LRR_6"/>
    <property type="match status" value="6"/>
</dbReference>
<comment type="caution">
    <text evidence="3">The sequence shown here is derived from an EMBL/GenBank/DDBJ whole genome shotgun (WGS) entry which is preliminary data.</text>
</comment>